<dbReference type="Proteomes" id="UP000034085">
    <property type="component" value="Chromosome"/>
</dbReference>
<accession>A0A0F6TWH6</accession>
<keyword evidence="1" id="KW-1133">Transmembrane helix</keyword>
<keyword evidence="1" id="KW-0472">Membrane</keyword>
<sequence length="129" mass="15045">MRLILRDFFIINGTAKIARMRYFIYNLVILVIVFSLPFLPELFNVEFNFNYFIFTMAFVVIFSFISINLCAKRFRDIGISTPYNLAIIYTFVDLLFTLKYNNFACDALSYAVMALICIIPSGYMNKSTD</sequence>
<organism evidence="2 3">
    <name type="scientific">Citrobacter amalonaticus Y19</name>
    <dbReference type="NCBI Taxonomy" id="1261127"/>
    <lineage>
        <taxon>Bacteria</taxon>
        <taxon>Pseudomonadati</taxon>
        <taxon>Pseudomonadota</taxon>
        <taxon>Gammaproteobacteria</taxon>
        <taxon>Enterobacterales</taxon>
        <taxon>Enterobacteriaceae</taxon>
        <taxon>Citrobacter</taxon>
    </lineage>
</organism>
<dbReference type="AlphaFoldDB" id="A0A0F6TWH6"/>
<name>A0A0F6TWH6_CITAM</name>
<feature type="transmembrane region" description="Helical" evidence="1">
    <location>
        <begin position="20"/>
        <end position="39"/>
    </location>
</feature>
<dbReference type="EMBL" id="CP011132">
    <property type="protein sequence ID" value="AKE60064.1"/>
    <property type="molecule type" value="Genomic_DNA"/>
</dbReference>
<feature type="transmembrane region" description="Helical" evidence="1">
    <location>
        <begin position="107"/>
        <end position="124"/>
    </location>
</feature>
<proteinExistence type="predicted"/>
<dbReference type="GO" id="GO:0016020">
    <property type="term" value="C:membrane"/>
    <property type="evidence" value="ECO:0007669"/>
    <property type="project" value="InterPro"/>
</dbReference>
<evidence type="ECO:0000313" key="3">
    <source>
        <dbReference type="Proteomes" id="UP000034085"/>
    </source>
</evidence>
<dbReference type="PATRIC" id="fig|1261127.3.peg.3474"/>
<protein>
    <submittedName>
        <fullName evidence="2">Uncharacterized protein</fullName>
    </submittedName>
</protein>
<gene>
    <name evidence="2" type="ORF">F384_16625</name>
</gene>
<keyword evidence="1" id="KW-0812">Transmembrane</keyword>
<dbReference type="KEGG" id="cama:F384_16625"/>
<dbReference type="HOGENOM" id="CLU_1944932_0_0_6"/>
<feature type="transmembrane region" description="Helical" evidence="1">
    <location>
        <begin position="83"/>
        <end position="101"/>
    </location>
</feature>
<evidence type="ECO:0000313" key="2">
    <source>
        <dbReference type="EMBL" id="AKE60064.1"/>
    </source>
</evidence>
<evidence type="ECO:0000256" key="1">
    <source>
        <dbReference type="SAM" id="Phobius"/>
    </source>
</evidence>
<feature type="transmembrane region" description="Helical" evidence="1">
    <location>
        <begin position="51"/>
        <end position="71"/>
    </location>
</feature>
<reference evidence="2 3" key="1">
    <citation type="journal article" date="2013" name="Appl. Microbiol. Biotechnol.">
        <title>Glycerol assimilation and production of 1,3-propanediol by Citrobacter amalonaticus Y19.</title>
        <authorList>
            <person name="Ainala S.K."/>
            <person name="Ashok S."/>
            <person name="Ko Y."/>
            <person name="Park S."/>
        </authorList>
    </citation>
    <scope>NUCLEOTIDE SEQUENCE [LARGE SCALE GENOMIC DNA]</scope>
    <source>
        <strain evidence="2 3">Y19</strain>
    </source>
</reference>